<evidence type="ECO:0000256" key="4">
    <source>
        <dbReference type="ARBA" id="ARBA00022452"/>
    </source>
</evidence>
<reference evidence="10 12" key="2">
    <citation type="submission" date="2018-07" db="EMBL/GenBank/DDBJ databases">
        <title>Complete genome of the Arcobacter bivalviorum type strain LMG 26154.</title>
        <authorList>
            <person name="Miller W.G."/>
            <person name="Yee E."/>
            <person name="Bono J.L."/>
        </authorList>
    </citation>
    <scope>NUCLEOTIDE SEQUENCE [LARGE SCALE GENOMIC DNA]</scope>
    <source>
        <strain evidence="10 12">LMG 26154</strain>
    </source>
</reference>
<evidence type="ECO:0000313" key="13">
    <source>
        <dbReference type="Proteomes" id="UP000289193"/>
    </source>
</evidence>
<dbReference type="InterPro" id="IPR036680">
    <property type="entry name" value="SPOR-like_sf"/>
</dbReference>
<feature type="signal peptide" evidence="9">
    <location>
        <begin position="1"/>
        <end position="21"/>
    </location>
</feature>
<evidence type="ECO:0000256" key="2">
    <source>
        <dbReference type="ARBA" id="ARBA00007613"/>
    </source>
</evidence>
<feature type="coiled-coil region" evidence="8">
    <location>
        <begin position="800"/>
        <end position="894"/>
    </location>
</feature>
<keyword evidence="9" id="KW-0732">Signal</keyword>
<protein>
    <submittedName>
        <fullName evidence="10">Type I secretion system outer membrane protein, TolC family</fullName>
    </submittedName>
</protein>
<evidence type="ECO:0000256" key="8">
    <source>
        <dbReference type="SAM" id="Coils"/>
    </source>
</evidence>
<dbReference type="Pfam" id="PF02321">
    <property type="entry name" value="OEP"/>
    <property type="match status" value="1"/>
</dbReference>
<accession>A0AAX2A9Y5</accession>
<keyword evidence="5" id="KW-0812">Transmembrane</keyword>
<dbReference type="EMBL" id="PDKM01000001">
    <property type="protein sequence ID" value="RXK11117.1"/>
    <property type="molecule type" value="Genomic_DNA"/>
</dbReference>
<dbReference type="Gene3D" id="3.30.70.1070">
    <property type="entry name" value="Sporulation related repeat"/>
    <property type="match status" value="1"/>
</dbReference>
<evidence type="ECO:0000313" key="10">
    <source>
        <dbReference type="EMBL" id="AXH12001.1"/>
    </source>
</evidence>
<proteinExistence type="inferred from homology"/>
<gene>
    <name evidence="10" type="ORF">ABIV_0995</name>
    <name evidence="11" type="ORF">CRV05_01750</name>
</gene>
<evidence type="ECO:0000256" key="9">
    <source>
        <dbReference type="SAM" id="SignalP"/>
    </source>
</evidence>
<keyword evidence="7" id="KW-0998">Cell outer membrane</keyword>
<dbReference type="PANTHER" id="PTHR30026">
    <property type="entry name" value="OUTER MEMBRANE PROTEIN TOLC"/>
    <property type="match status" value="1"/>
</dbReference>
<dbReference type="RefSeq" id="WP_114838852.1">
    <property type="nucleotide sequence ID" value="NZ_CP031217.1"/>
</dbReference>
<evidence type="ECO:0000256" key="1">
    <source>
        <dbReference type="ARBA" id="ARBA00004442"/>
    </source>
</evidence>
<dbReference type="Proteomes" id="UP000289193">
    <property type="component" value="Unassembled WGS sequence"/>
</dbReference>
<keyword evidence="8" id="KW-0175">Coiled coil</keyword>
<dbReference type="AlphaFoldDB" id="A0AAX2A9Y5"/>
<reference evidence="11 13" key="1">
    <citation type="submission" date="2017-10" db="EMBL/GenBank/DDBJ databases">
        <title>Genomics of the genus Arcobacter.</title>
        <authorList>
            <person name="Perez-Cataluna A."/>
            <person name="Figueras M.J."/>
        </authorList>
    </citation>
    <scope>NUCLEOTIDE SEQUENCE [LARGE SCALE GENOMIC DNA]</scope>
    <source>
        <strain evidence="11 13">CECT 7835</strain>
    </source>
</reference>
<dbReference type="PANTHER" id="PTHR30026:SF20">
    <property type="entry name" value="OUTER MEMBRANE PROTEIN TOLC"/>
    <property type="match status" value="1"/>
</dbReference>
<evidence type="ECO:0000256" key="3">
    <source>
        <dbReference type="ARBA" id="ARBA00022448"/>
    </source>
</evidence>
<dbReference type="GO" id="GO:0009279">
    <property type="term" value="C:cell outer membrane"/>
    <property type="evidence" value="ECO:0007669"/>
    <property type="project" value="UniProtKB-SubCell"/>
</dbReference>
<keyword evidence="13" id="KW-1185">Reference proteome</keyword>
<organism evidence="11 13">
    <name type="scientific">Halarcobacter bivalviorum</name>
    <dbReference type="NCBI Taxonomy" id="663364"/>
    <lineage>
        <taxon>Bacteria</taxon>
        <taxon>Pseudomonadati</taxon>
        <taxon>Campylobacterota</taxon>
        <taxon>Epsilonproteobacteria</taxon>
        <taxon>Campylobacterales</taxon>
        <taxon>Arcobacteraceae</taxon>
        <taxon>Halarcobacter</taxon>
    </lineage>
</organism>
<comment type="subcellular location">
    <subcellularLocation>
        <location evidence="1">Cell outer membrane</location>
    </subcellularLocation>
</comment>
<evidence type="ECO:0000313" key="11">
    <source>
        <dbReference type="EMBL" id="RXK11117.1"/>
    </source>
</evidence>
<feature type="chain" id="PRO_5044718494" evidence="9">
    <location>
        <begin position="22"/>
        <end position="992"/>
    </location>
</feature>
<dbReference type="EMBL" id="CP031217">
    <property type="protein sequence ID" value="AXH12001.1"/>
    <property type="molecule type" value="Genomic_DNA"/>
</dbReference>
<dbReference type="InterPro" id="IPR003423">
    <property type="entry name" value="OMP_efflux"/>
</dbReference>
<dbReference type="Gene3D" id="1.20.1600.10">
    <property type="entry name" value="Outer membrane efflux proteins (OEP)"/>
    <property type="match status" value="1"/>
</dbReference>
<dbReference type="KEGG" id="hbv:ABIV_0995"/>
<dbReference type="GO" id="GO:1990281">
    <property type="term" value="C:efflux pump complex"/>
    <property type="evidence" value="ECO:0007669"/>
    <property type="project" value="TreeGrafter"/>
</dbReference>
<dbReference type="InterPro" id="IPR051906">
    <property type="entry name" value="TolC-like"/>
</dbReference>
<dbReference type="GO" id="GO:0015288">
    <property type="term" value="F:porin activity"/>
    <property type="evidence" value="ECO:0007669"/>
    <property type="project" value="TreeGrafter"/>
</dbReference>
<name>A0AAX2A9Y5_9BACT</name>
<dbReference type="GO" id="GO:0042834">
    <property type="term" value="F:peptidoglycan binding"/>
    <property type="evidence" value="ECO:0007669"/>
    <property type="project" value="InterPro"/>
</dbReference>
<keyword evidence="6" id="KW-0472">Membrane</keyword>
<keyword evidence="3" id="KW-0813">Transport</keyword>
<dbReference type="Proteomes" id="UP000253850">
    <property type="component" value="Chromosome"/>
</dbReference>
<keyword evidence="4" id="KW-1134">Transmembrane beta strand</keyword>
<dbReference type="SUPFAM" id="SSF56954">
    <property type="entry name" value="Outer membrane efflux proteins (OEP)"/>
    <property type="match status" value="1"/>
</dbReference>
<comment type="similarity">
    <text evidence="2">Belongs to the outer membrane factor (OMF) (TC 1.B.17) family.</text>
</comment>
<dbReference type="GO" id="GO:0015562">
    <property type="term" value="F:efflux transmembrane transporter activity"/>
    <property type="evidence" value="ECO:0007669"/>
    <property type="project" value="InterPro"/>
</dbReference>
<evidence type="ECO:0000256" key="7">
    <source>
        <dbReference type="ARBA" id="ARBA00023237"/>
    </source>
</evidence>
<evidence type="ECO:0000313" key="12">
    <source>
        <dbReference type="Proteomes" id="UP000253850"/>
    </source>
</evidence>
<evidence type="ECO:0000256" key="6">
    <source>
        <dbReference type="ARBA" id="ARBA00023136"/>
    </source>
</evidence>
<evidence type="ECO:0000256" key="5">
    <source>
        <dbReference type="ARBA" id="ARBA00022692"/>
    </source>
</evidence>
<sequence length="992" mass="116263">MKKILIKSFIALSFVTSSLLAQVEQVEIDPKLLVNENKKLLQENKLNQIEGQEDSLDAISKDNLNTITSITEKKSNKKLQGLDTSVYKKVKLIDAVLETLSQSEILKSSRENVIQYELKLKNAMAEYYPTIDFEYVRGRTRSKPGDDEETKFKFYNDEYYKFVLRQNLYSGGSTNYMVKSVAKKLEVAKNQYKIKLDAEIKKAIKAYFDVVFANRSVMVNERNMKKLNRILEIVTIKYDNGAASIGDLTSIKANVANAMTKLVKVKSKFIESLRYYEYIVGTSFEKTLPFEKNFDIKIDEFDKLYERALENNKNLINYYKSIDAEKFKHKSIRGKFEPKIDFELSYQETFDSEDIVNDEQEQDINGKIRVSYNLFNGGRDKNRVLEVNSTIRDLNYRLEEEKKKLKWNLSKTHTSITTVSDALKSTIEEVVASRKMVSSYWEAFKLGEQDLQALLQGQKQLNAAETEVVNFEKNQVNDFFSILEYTGDLSAFFDVDPENPKFIDFSKSDYKKTVVAKDGEKISLNLEEDKPKKKEIEKEEVKQIVIPELSLEEKINNFIKEFNSFNDESYMIKVDSFRNIYDAFAFIKDKKIDKNSFSFDTLDKLKIKNIIVHNNFKDEKLAQEYIEKFRIENNIKEELSAIKVKEVKSLYNSYLAGLEIEKPKAKVKIVEKIRQEKQKEEFLPNKQFKEKFFSSNEEFYTINVSSFTTKKELENFVVSNGIYENVFFFKYFSSVELYKLVFGVYSNYENIENDINELALKNNGIFPIVEKIGNIKEQFKDNLDLNIEKRKPKEYEYISLKDLEKQKKKEEALKNEILIKEEKEKQEAQRLEEERLAKQKLLEKQEKIVQEKKLAEEKAEQETLKQVDEVEEKVNNIENKLAIEEIDLSGKKKEQKEIIPYTKRVELFEKEFAQADGNKYTLHLTTIKPDEITWYRKRFTLEPSHIAITEGNKTKIYFGIFDTEEEAINKINYLHPKIFEANPKAKKIGNIR</sequence>